<dbReference type="EMBL" id="SRRO01000001">
    <property type="protein sequence ID" value="TGN63105.1"/>
    <property type="molecule type" value="Genomic_DNA"/>
</dbReference>
<evidence type="ECO:0000256" key="1">
    <source>
        <dbReference type="SAM" id="Phobius"/>
    </source>
</evidence>
<organism evidence="2 3">
    <name type="scientific">Nocardioides eburneiflavus</name>
    <dbReference type="NCBI Taxonomy" id="2518372"/>
    <lineage>
        <taxon>Bacteria</taxon>
        <taxon>Bacillati</taxon>
        <taxon>Actinomycetota</taxon>
        <taxon>Actinomycetes</taxon>
        <taxon>Propionibacteriales</taxon>
        <taxon>Nocardioidaceae</taxon>
        <taxon>Nocardioides</taxon>
    </lineage>
</organism>
<dbReference type="Proteomes" id="UP000297496">
    <property type="component" value="Unassembled WGS sequence"/>
</dbReference>
<name>A0A4Z1CC63_9ACTN</name>
<accession>A0A4Z1CC63</accession>
<feature type="transmembrane region" description="Helical" evidence="1">
    <location>
        <begin position="53"/>
        <end position="72"/>
    </location>
</feature>
<evidence type="ECO:0000313" key="2">
    <source>
        <dbReference type="EMBL" id="TGN63105.1"/>
    </source>
</evidence>
<reference evidence="2 3" key="1">
    <citation type="submission" date="2019-04" db="EMBL/GenBank/DDBJ databases">
        <title>Three New Species of Nocardioides, Nocardioides euryhalodurans sp. nov., Nocardioides seonyuensis sp. nov. and Nocardioides eburneoflavus sp. nov. Isolated from Soil.</title>
        <authorList>
            <person name="Roh S.G."/>
            <person name="Lee C."/>
            <person name="Kim M.-K."/>
            <person name="Kim S.B."/>
        </authorList>
    </citation>
    <scope>NUCLEOTIDE SEQUENCE [LARGE SCALE GENOMIC DNA]</scope>
    <source>
        <strain evidence="2 3">MMS17-SY213</strain>
    </source>
</reference>
<keyword evidence="3" id="KW-1185">Reference proteome</keyword>
<protein>
    <submittedName>
        <fullName evidence="2">Uncharacterized protein</fullName>
    </submittedName>
</protein>
<dbReference type="AlphaFoldDB" id="A0A4Z1CC63"/>
<gene>
    <name evidence="2" type="ORF">EXE59_03470</name>
</gene>
<keyword evidence="1" id="KW-1133">Transmembrane helix</keyword>
<keyword evidence="1" id="KW-0812">Transmembrane</keyword>
<dbReference type="OrthoDB" id="3780043at2"/>
<dbReference type="RefSeq" id="WP_135837647.1">
    <property type="nucleotide sequence ID" value="NZ_SRRO01000001.1"/>
</dbReference>
<keyword evidence="1" id="KW-0472">Membrane</keyword>
<comment type="caution">
    <text evidence="2">The sequence shown here is derived from an EMBL/GenBank/DDBJ whole genome shotgun (WGS) entry which is preliminary data.</text>
</comment>
<evidence type="ECO:0000313" key="3">
    <source>
        <dbReference type="Proteomes" id="UP000297496"/>
    </source>
</evidence>
<proteinExistence type="predicted"/>
<sequence length="241" mass="26081">MNTTADRRTRDPRDVETRLRRDLGVVAGTLAVEHFVASDRQAVPAGRRRRWRLALGVGAIAVPAALAAGALVQEGPEYVDTIDPDRIVATGSVDGSRYLLVESDRTDACGNPVTGVELVEEDENLLGSEWNTSGYEYGEVVEQACGSVNDVSRFLEDPSLFTDSGVEVGDSFVWVYAVHPDVDTVRITSGDFTEDLRVHTVDGAGYAPFEIPKGMDSYTSELVIDGQPVPGSVEEQQVPRP</sequence>